<dbReference type="EMBL" id="CP045702">
    <property type="protein sequence ID" value="QNE77695.1"/>
    <property type="molecule type" value="Genomic_DNA"/>
</dbReference>
<dbReference type="AlphaFoldDB" id="A0A7G7BQT0"/>
<proteinExistence type="predicted"/>
<feature type="domain" description="DUF5753" evidence="2">
    <location>
        <begin position="1"/>
        <end position="90"/>
    </location>
</feature>
<gene>
    <name evidence="3" type="ORF">F0344_26625</name>
</gene>
<organism evidence="3 4">
    <name type="scientific">Streptomyces finlayi</name>
    <dbReference type="NCBI Taxonomy" id="67296"/>
    <lineage>
        <taxon>Bacteria</taxon>
        <taxon>Bacillati</taxon>
        <taxon>Actinomycetota</taxon>
        <taxon>Actinomycetes</taxon>
        <taxon>Kitasatosporales</taxon>
        <taxon>Streptomycetaceae</taxon>
        <taxon>Streptomyces</taxon>
    </lineage>
</organism>
<evidence type="ECO:0000313" key="3">
    <source>
        <dbReference type="EMBL" id="QNE77695.1"/>
    </source>
</evidence>
<reference evidence="4" key="1">
    <citation type="submission" date="2019-10" db="EMBL/GenBank/DDBJ databases">
        <title>Antimicrobial potential of Antarctic Bacteria.</title>
        <authorList>
            <person name="Benaud N."/>
            <person name="Edwards R.J."/>
            <person name="Ferrari B.C."/>
        </authorList>
    </citation>
    <scope>NUCLEOTIDE SEQUENCE [LARGE SCALE GENOMIC DNA]</scope>
    <source>
        <strain evidence="4">NBSH44</strain>
    </source>
</reference>
<evidence type="ECO:0000259" key="2">
    <source>
        <dbReference type="Pfam" id="PF19054"/>
    </source>
</evidence>
<protein>
    <recommendedName>
        <fullName evidence="2">DUF5753 domain-containing protein</fullName>
    </recommendedName>
</protein>
<feature type="region of interest" description="Disordered" evidence="1">
    <location>
        <begin position="114"/>
        <end position="149"/>
    </location>
</feature>
<dbReference type="Pfam" id="PF19054">
    <property type="entry name" value="DUF5753"/>
    <property type="match status" value="1"/>
</dbReference>
<dbReference type="KEGG" id="sfiy:F0344_26625"/>
<evidence type="ECO:0000256" key="1">
    <source>
        <dbReference type="SAM" id="MobiDB-lite"/>
    </source>
</evidence>
<dbReference type="InterPro" id="IPR043917">
    <property type="entry name" value="DUF5753"/>
</dbReference>
<name>A0A7G7BQT0_9ACTN</name>
<dbReference type="Proteomes" id="UP000515307">
    <property type="component" value="Chromosome"/>
</dbReference>
<keyword evidence="4" id="KW-1185">Reference proteome</keyword>
<accession>A0A7G7BQT0</accession>
<feature type="compositionally biased region" description="Low complexity" evidence="1">
    <location>
        <begin position="114"/>
        <end position="129"/>
    </location>
</feature>
<sequence>MLEQLDSLIEDEALHAISLRVVPFTAPVPPTHPLHLLEFGGADEKPLTAFDSMTGMTFQKRPRDVRENRYYIEAMRQLALNTVESRAMIETGGSADGRSGHSPRLRFALLTFAGSPAAPPGRAAVPLPGRDGGASVGAPCPGPGRSQSR</sequence>
<evidence type="ECO:0000313" key="4">
    <source>
        <dbReference type="Proteomes" id="UP000515307"/>
    </source>
</evidence>